<keyword evidence="4" id="KW-0539">Nucleus</keyword>
<evidence type="ECO:0000256" key="1">
    <source>
        <dbReference type="ARBA" id="ARBA00023015"/>
    </source>
</evidence>
<keyword evidence="1" id="KW-0805">Transcription regulation</keyword>
<feature type="region of interest" description="Disordered" evidence="5">
    <location>
        <begin position="276"/>
        <end position="295"/>
    </location>
</feature>
<proteinExistence type="predicted"/>
<dbReference type="PANTHER" id="PTHR31668">
    <property type="entry name" value="GLUCOSE TRANSPORT TRANSCRIPTION REGULATOR RGT1-RELATED-RELATED"/>
    <property type="match status" value="1"/>
</dbReference>
<sequence>MAYQTVSDQSGGLAQQHLTMYPHLEPETIIHDSDDSSVDPTLALGENRTGELDGRGGVVKRAMSTPDVRGLGVEGIALSAADKKRNKLGYHRTAVACGHCRRRKIRCIAAFEDSSGRCQNCIRLKKDCHFFPVDQTSLPVGRRARTASKADTSVAERDVSGSSSEQGGPPVLKSSPEEVDRSGANGLVPSPLSPHELTGFPNYGGSDGAFHDRSDARTDYIQPAERVGSSQAYGRPNTTLSTHLQVNPDMTRSQHQYFSPIATQFMASPLDASPQTSYLGSNQTSGNRSQWSFTGSSASASMLDSEESYHPYGAYRNHSHPSNFRRASEPQHSSFGYRDSYGYAQEAVSRQYHDPSMYSTGGYTSQTATSVPQLPVSASAGYGPAWHPNQGGLPYLREEDDQSHHYARIQP</sequence>
<dbReference type="GO" id="GO:0008270">
    <property type="term" value="F:zinc ion binding"/>
    <property type="evidence" value="ECO:0007669"/>
    <property type="project" value="InterPro"/>
</dbReference>
<keyword evidence="3" id="KW-0804">Transcription</keyword>
<dbReference type="Proteomes" id="UP000038010">
    <property type="component" value="Unassembled WGS sequence"/>
</dbReference>
<name>A0A0N1NYM1_9EURO</name>
<dbReference type="RefSeq" id="XP_017996930.1">
    <property type="nucleotide sequence ID" value="XM_018146219.1"/>
</dbReference>
<comment type="caution">
    <text evidence="7">The sequence shown here is derived from an EMBL/GenBank/DDBJ whole genome shotgun (WGS) entry which is preliminary data.</text>
</comment>
<keyword evidence="2" id="KW-0238">DNA-binding</keyword>
<evidence type="ECO:0000256" key="4">
    <source>
        <dbReference type="ARBA" id="ARBA00023242"/>
    </source>
</evidence>
<dbReference type="SMART" id="SM00066">
    <property type="entry name" value="GAL4"/>
    <property type="match status" value="1"/>
</dbReference>
<dbReference type="CDD" id="cd00067">
    <property type="entry name" value="GAL4"/>
    <property type="match status" value="1"/>
</dbReference>
<dbReference type="PROSITE" id="PS00463">
    <property type="entry name" value="ZN2_CY6_FUNGAL_1"/>
    <property type="match status" value="1"/>
</dbReference>
<gene>
    <name evidence="7" type="ORF">AB675_5966</name>
</gene>
<evidence type="ECO:0000313" key="7">
    <source>
        <dbReference type="EMBL" id="KPI36967.1"/>
    </source>
</evidence>
<feature type="region of interest" description="Disordered" evidence="5">
    <location>
        <begin position="381"/>
        <end position="411"/>
    </location>
</feature>
<dbReference type="InterPro" id="IPR001138">
    <property type="entry name" value="Zn2Cys6_DnaBD"/>
</dbReference>
<dbReference type="GO" id="GO:0000981">
    <property type="term" value="F:DNA-binding transcription factor activity, RNA polymerase II-specific"/>
    <property type="evidence" value="ECO:0007669"/>
    <property type="project" value="InterPro"/>
</dbReference>
<dbReference type="AlphaFoldDB" id="A0A0N1NYM1"/>
<organism evidence="7 8">
    <name type="scientific">Cyphellophora attinorum</name>
    <dbReference type="NCBI Taxonomy" id="1664694"/>
    <lineage>
        <taxon>Eukaryota</taxon>
        <taxon>Fungi</taxon>
        <taxon>Dikarya</taxon>
        <taxon>Ascomycota</taxon>
        <taxon>Pezizomycotina</taxon>
        <taxon>Eurotiomycetes</taxon>
        <taxon>Chaetothyriomycetidae</taxon>
        <taxon>Chaetothyriales</taxon>
        <taxon>Cyphellophoraceae</taxon>
        <taxon>Cyphellophora</taxon>
    </lineage>
</organism>
<keyword evidence="8" id="KW-1185">Reference proteome</keyword>
<protein>
    <recommendedName>
        <fullName evidence="6">Zn(2)-C6 fungal-type domain-containing protein</fullName>
    </recommendedName>
</protein>
<dbReference type="GO" id="GO:0003677">
    <property type="term" value="F:DNA binding"/>
    <property type="evidence" value="ECO:0007669"/>
    <property type="project" value="UniProtKB-KW"/>
</dbReference>
<feature type="domain" description="Zn(2)-C6 fungal-type" evidence="6">
    <location>
        <begin position="96"/>
        <end position="130"/>
    </location>
</feature>
<evidence type="ECO:0000256" key="2">
    <source>
        <dbReference type="ARBA" id="ARBA00023125"/>
    </source>
</evidence>
<dbReference type="Gene3D" id="4.10.240.10">
    <property type="entry name" value="Zn(2)-C6 fungal-type DNA-binding domain"/>
    <property type="match status" value="1"/>
</dbReference>
<dbReference type="Pfam" id="PF00172">
    <property type="entry name" value="Zn_clus"/>
    <property type="match status" value="1"/>
</dbReference>
<evidence type="ECO:0000313" key="8">
    <source>
        <dbReference type="Proteomes" id="UP000038010"/>
    </source>
</evidence>
<dbReference type="EMBL" id="LFJN01000027">
    <property type="protein sequence ID" value="KPI36967.1"/>
    <property type="molecule type" value="Genomic_DNA"/>
</dbReference>
<evidence type="ECO:0000259" key="6">
    <source>
        <dbReference type="PROSITE" id="PS50048"/>
    </source>
</evidence>
<feature type="region of interest" description="Disordered" evidence="5">
    <location>
        <begin position="142"/>
        <end position="194"/>
    </location>
</feature>
<dbReference type="GeneID" id="28738099"/>
<dbReference type="PROSITE" id="PS50048">
    <property type="entry name" value="ZN2_CY6_FUNGAL_2"/>
    <property type="match status" value="1"/>
</dbReference>
<accession>A0A0N1NYM1</accession>
<evidence type="ECO:0000256" key="5">
    <source>
        <dbReference type="SAM" id="MobiDB-lite"/>
    </source>
</evidence>
<dbReference type="InterPro" id="IPR036864">
    <property type="entry name" value="Zn2-C6_fun-type_DNA-bd_sf"/>
</dbReference>
<dbReference type="STRING" id="1664694.A0A0N1NYM1"/>
<dbReference type="OrthoDB" id="4150019at2759"/>
<dbReference type="InterPro" id="IPR050797">
    <property type="entry name" value="Carb_Metab_Trans_Reg"/>
</dbReference>
<evidence type="ECO:0000256" key="3">
    <source>
        <dbReference type="ARBA" id="ARBA00023163"/>
    </source>
</evidence>
<dbReference type="SUPFAM" id="SSF57701">
    <property type="entry name" value="Zn2/Cys6 DNA-binding domain"/>
    <property type="match status" value="1"/>
</dbReference>
<dbReference type="VEuPathDB" id="FungiDB:AB675_5966"/>
<reference evidence="7 8" key="1">
    <citation type="submission" date="2015-06" db="EMBL/GenBank/DDBJ databases">
        <title>Draft genome of the ant-associated black yeast Phialophora attae CBS 131958.</title>
        <authorList>
            <person name="Moreno L.F."/>
            <person name="Stielow B.J."/>
            <person name="de Hoog S."/>
            <person name="Vicente V.A."/>
            <person name="Weiss V.A."/>
            <person name="de Vries M."/>
            <person name="Cruz L.M."/>
            <person name="Souza E.M."/>
        </authorList>
    </citation>
    <scope>NUCLEOTIDE SEQUENCE [LARGE SCALE GENOMIC DNA]</scope>
    <source>
        <strain evidence="7 8">CBS 131958</strain>
    </source>
</reference>